<dbReference type="RefSeq" id="WP_090871856.1">
    <property type="nucleotide sequence ID" value="NZ_FNYE01000033.1"/>
</dbReference>
<dbReference type="InterPro" id="IPR028098">
    <property type="entry name" value="Glyco_trans_4-like_N"/>
</dbReference>
<dbReference type="AlphaFoldDB" id="A0A1H7DX96"/>
<evidence type="ECO:0000313" key="3">
    <source>
        <dbReference type="EMBL" id="SEK03930.1"/>
    </source>
</evidence>
<accession>A0A1H7DX96</accession>
<evidence type="ECO:0000259" key="1">
    <source>
        <dbReference type="Pfam" id="PF00534"/>
    </source>
</evidence>
<dbReference type="OrthoDB" id="9805661at2"/>
<evidence type="ECO:0000259" key="2">
    <source>
        <dbReference type="Pfam" id="PF13439"/>
    </source>
</evidence>
<dbReference type="Pfam" id="PF00534">
    <property type="entry name" value="Glycos_transf_1"/>
    <property type="match status" value="1"/>
</dbReference>
<proteinExistence type="predicted"/>
<gene>
    <name evidence="3" type="ORF">SAMN05192539_10334</name>
</gene>
<dbReference type="SUPFAM" id="SSF53756">
    <property type="entry name" value="UDP-Glycosyltransferase/glycogen phosphorylase"/>
    <property type="match status" value="1"/>
</dbReference>
<dbReference type="STRING" id="667676.SAMN05192539_10334"/>
<keyword evidence="4" id="KW-1185">Reference proteome</keyword>
<dbReference type="PANTHER" id="PTHR12526">
    <property type="entry name" value="GLYCOSYLTRANSFERASE"/>
    <property type="match status" value="1"/>
</dbReference>
<dbReference type="GO" id="GO:0016757">
    <property type="term" value="F:glycosyltransferase activity"/>
    <property type="evidence" value="ECO:0007669"/>
    <property type="project" value="InterPro"/>
</dbReference>
<dbReference type="EMBL" id="FNYE01000033">
    <property type="protein sequence ID" value="SEK03930.1"/>
    <property type="molecule type" value="Genomic_DNA"/>
</dbReference>
<feature type="domain" description="Glycosyl transferase family 1" evidence="1">
    <location>
        <begin position="170"/>
        <end position="330"/>
    </location>
</feature>
<dbReference type="Proteomes" id="UP000198866">
    <property type="component" value="Unassembled WGS sequence"/>
</dbReference>
<evidence type="ECO:0000313" key="4">
    <source>
        <dbReference type="Proteomes" id="UP000198866"/>
    </source>
</evidence>
<reference evidence="4" key="1">
    <citation type="submission" date="2016-10" db="EMBL/GenBank/DDBJ databases">
        <authorList>
            <person name="Varghese N."/>
            <person name="Submissions S."/>
        </authorList>
    </citation>
    <scope>NUCLEOTIDE SEQUENCE [LARGE SCALE GENOMIC DNA]</scope>
    <source>
        <strain evidence="4">LMG 26031</strain>
    </source>
</reference>
<sequence>MNVLHSESSTGWGGQEIRTLKEMVALRERGHTVELVCPAKAEIGRRAAVDGFSVHHTPMRTGGDVASIMTIRSLVRRRAFDVVNTHSGHDTLVAGLAARSAGTPLVVRTRHLALPVTSLATYRWIPHRVIAVSSYVHRYLVSAGVDHDRIATIYDGVPEPEQEIESTLRSELGLGADAVIGCMVAMMRDQKGHDDLIEAARPLLTSRPELHLVMAGDGPSFARIRSRIEALGLSSRVHLLGLRSDVPNVLRGSDFFVLPTHQEALGQSFIEAMSRGLPVIGTRVDGVPELIDDNVNGLLVPSKDPVSLRAAIVRLLDDRALRTRLGDQARSIIARFTIEQMADQTIAFYGRCLTERNYHRKLAELEPVS</sequence>
<keyword evidence="3" id="KW-0808">Transferase</keyword>
<feature type="domain" description="Glycosyltransferase subfamily 4-like N-terminal" evidence="2">
    <location>
        <begin position="12"/>
        <end position="157"/>
    </location>
</feature>
<dbReference type="Gene3D" id="3.40.50.2000">
    <property type="entry name" value="Glycogen Phosphorylase B"/>
    <property type="match status" value="2"/>
</dbReference>
<organism evidence="3 4">
    <name type="scientific">Paraburkholderia diazotrophica</name>
    <dbReference type="NCBI Taxonomy" id="667676"/>
    <lineage>
        <taxon>Bacteria</taxon>
        <taxon>Pseudomonadati</taxon>
        <taxon>Pseudomonadota</taxon>
        <taxon>Betaproteobacteria</taxon>
        <taxon>Burkholderiales</taxon>
        <taxon>Burkholderiaceae</taxon>
        <taxon>Paraburkholderia</taxon>
    </lineage>
</organism>
<name>A0A1H7DX96_9BURK</name>
<dbReference type="CDD" id="cd03801">
    <property type="entry name" value="GT4_PimA-like"/>
    <property type="match status" value="1"/>
</dbReference>
<protein>
    <submittedName>
        <fullName evidence="3">Glycosyltransferase involved in cell wall bisynthesis</fullName>
    </submittedName>
</protein>
<dbReference type="InterPro" id="IPR001296">
    <property type="entry name" value="Glyco_trans_1"/>
</dbReference>
<dbReference type="Pfam" id="PF13439">
    <property type="entry name" value="Glyco_transf_4"/>
    <property type="match status" value="1"/>
</dbReference>
<dbReference type="PANTHER" id="PTHR12526:SF638">
    <property type="entry name" value="SPORE COAT PROTEIN SA"/>
    <property type="match status" value="1"/>
</dbReference>